<dbReference type="OrthoDB" id="1915670at2759"/>
<sequence length="94" mass="11011">MKRDAEVVNDTREDGENAKALASEEKEKLTKPREQVNDLQIKLSEKEGVLKSLERNQVKEIQEKLEETKRLVIRHKERQAALEKTQWGSKDNRN</sequence>
<accession>A0A8X7VEW7</accession>
<dbReference type="EMBL" id="JAAMPC010000005">
    <property type="protein sequence ID" value="KAG2310021.1"/>
    <property type="molecule type" value="Genomic_DNA"/>
</dbReference>
<keyword evidence="1" id="KW-0175">Coiled coil</keyword>
<evidence type="ECO:0000256" key="2">
    <source>
        <dbReference type="SAM" id="MobiDB-lite"/>
    </source>
</evidence>
<dbReference type="AlphaFoldDB" id="A0A8X7VEW7"/>
<gene>
    <name evidence="3" type="ORF">Bca52824_021578</name>
</gene>
<evidence type="ECO:0000256" key="1">
    <source>
        <dbReference type="SAM" id="Coils"/>
    </source>
</evidence>
<feature type="coiled-coil region" evidence="1">
    <location>
        <begin position="36"/>
        <end position="85"/>
    </location>
</feature>
<reference evidence="3 4" key="1">
    <citation type="submission" date="2020-02" db="EMBL/GenBank/DDBJ databases">
        <authorList>
            <person name="Ma Q."/>
            <person name="Huang Y."/>
            <person name="Song X."/>
            <person name="Pei D."/>
        </authorList>
    </citation>
    <scope>NUCLEOTIDE SEQUENCE [LARGE SCALE GENOMIC DNA]</scope>
    <source>
        <strain evidence="3">Sxm20200214</strain>
        <tissue evidence="3">Leaf</tissue>
    </source>
</reference>
<organism evidence="3 4">
    <name type="scientific">Brassica carinata</name>
    <name type="common">Ethiopian mustard</name>
    <name type="synonym">Abyssinian cabbage</name>
    <dbReference type="NCBI Taxonomy" id="52824"/>
    <lineage>
        <taxon>Eukaryota</taxon>
        <taxon>Viridiplantae</taxon>
        <taxon>Streptophyta</taxon>
        <taxon>Embryophyta</taxon>
        <taxon>Tracheophyta</taxon>
        <taxon>Spermatophyta</taxon>
        <taxon>Magnoliopsida</taxon>
        <taxon>eudicotyledons</taxon>
        <taxon>Gunneridae</taxon>
        <taxon>Pentapetalae</taxon>
        <taxon>rosids</taxon>
        <taxon>malvids</taxon>
        <taxon>Brassicales</taxon>
        <taxon>Brassicaceae</taxon>
        <taxon>Brassiceae</taxon>
        <taxon>Brassica</taxon>
    </lineage>
</organism>
<evidence type="ECO:0000313" key="3">
    <source>
        <dbReference type="EMBL" id="KAG2310021.1"/>
    </source>
</evidence>
<name>A0A8X7VEW7_BRACI</name>
<proteinExistence type="predicted"/>
<keyword evidence="4" id="KW-1185">Reference proteome</keyword>
<evidence type="ECO:0000313" key="4">
    <source>
        <dbReference type="Proteomes" id="UP000886595"/>
    </source>
</evidence>
<comment type="caution">
    <text evidence="3">The sequence shown here is derived from an EMBL/GenBank/DDBJ whole genome shotgun (WGS) entry which is preliminary data.</text>
</comment>
<protein>
    <submittedName>
        <fullName evidence="3">Uncharacterized protein</fullName>
    </submittedName>
</protein>
<feature type="region of interest" description="Disordered" evidence="2">
    <location>
        <begin position="1"/>
        <end position="33"/>
    </location>
</feature>
<dbReference type="Proteomes" id="UP000886595">
    <property type="component" value="Unassembled WGS sequence"/>
</dbReference>